<gene>
    <name evidence="19" type="ORF">AC578_9077</name>
</gene>
<evidence type="ECO:0000256" key="9">
    <source>
        <dbReference type="ARBA" id="ARBA00022801"/>
    </source>
</evidence>
<dbReference type="SUPFAM" id="SSF54897">
    <property type="entry name" value="Protease propeptides/inhibitors"/>
    <property type="match status" value="1"/>
</dbReference>
<feature type="region of interest" description="Disordered" evidence="16">
    <location>
        <begin position="307"/>
        <end position="347"/>
    </location>
</feature>
<dbReference type="PANTHER" id="PTHR14218">
    <property type="entry name" value="PROTEASE S8 TRIPEPTIDYL PEPTIDASE I CLN2"/>
    <property type="match status" value="1"/>
</dbReference>
<dbReference type="EMBL" id="LFZN01000141">
    <property type="protein sequence ID" value="KXS97480.1"/>
    <property type="molecule type" value="Genomic_DNA"/>
</dbReference>
<evidence type="ECO:0000256" key="7">
    <source>
        <dbReference type="ARBA" id="ARBA00022723"/>
    </source>
</evidence>
<comment type="subcellular location">
    <subcellularLocation>
        <location evidence="3">Secreted</location>
        <location evidence="3">Extracellular space</location>
    </subcellularLocation>
</comment>
<reference evidence="19 20" key="1">
    <citation type="submission" date="2015-07" db="EMBL/GenBank/DDBJ databases">
        <title>Comparative genomics of the Sigatoka disease complex on banana suggests a link between parallel evolutionary changes in Pseudocercospora fijiensis and Pseudocercospora eumusae and increased virulence on the banana host.</title>
        <authorList>
            <person name="Chang T.-C."/>
            <person name="Salvucci A."/>
            <person name="Crous P.W."/>
            <person name="Stergiopoulos I."/>
        </authorList>
    </citation>
    <scope>NUCLEOTIDE SEQUENCE [LARGE SCALE GENOMIC DNA]</scope>
    <source>
        <strain evidence="19 20">CBS 114824</strain>
    </source>
</reference>
<feature type="active site" description="Charge relay system" evidence="15">
    <location>
        <position position="1455"/>
    </location>
</feature>
<accession>A0A139H4R8</accession>
<dbReference type="CDD" id="cd06257">
    <property type="entry name" value="DnaJ"/>
    <property type="match status" value="1"/>
</dbReference>
<dbReference type="GO" id="GO:0005576">
    <property type="term" value="C:extracellular region"/>
    <property type="evidence" value="ECO:0007669"/>
    <property type="project" value="UniProtKB-SubCell"/>
</dbReference>
<dbReference type="CDD" id="cd11377">
    <property type="entry name" value="Pro-peptidase_S53"/>
    <property type="match status" value="1"/>
</dbReference>
<evidence type="ECO:0000256" key="8">
    <source>
        <dbReference type="ARBA" id="ARBA00022729"/>
    </source>
</evidence>
<keyword evidence="20" id="KW-1185">Reference proteome</keyword>
<keyword evidence="10 15" id="KW-0720">Serine protease</keyword>
<keyword evidence="13" id="KW-0865">Zymogen</keyword>
<dbReference type="PANTHER" id="PTHR14218:SF19">
    <property type="entry name" value="SERINE PROTEASE AORO, PUTATIVE (AFU_ORTHOLOGUE AFUA_6G10250)-RELATED"/>
    <property type="match status" value="1"/>
</dbReference>
<dbReference type="Pfam" id="PF09286">
    <property type="entry name" value="Pro-kuma_activ"/>
    <property type="match status" value="1"/>
</dbReference>
<dbReference type="EC" id="3.4.14.10" evidence="4"/>
<evidence type="ECO:0000256" key="16">
    <source>
        <dbReference type="SAM" id="MobiDB-lite"/>
    </source>
</evidence>
<keyword evidence="8" id="KW-0732">Signal</keyword>
<dbReference type="InterPro" id="IPR050819">
    <property type="entry name" value="Tripeptidyl-peptidase_I"/>
</dbReference>
<feature type="domain" description="Peptidase S53" evidence="18">
    <location>
        <begin position="1372"/>
        <end position="1799"/>
    </location>
</feature>
<evidence type="ECO:0000256" key="10">
    <source>
        <dbReference type="ARBA" id="ARBA00022825"/>
    </source>
</evidence>
<keyword evidence="14" id="KW-0325">Glycoprotein</keyword>
<dbReference type="GO" id="GO:0046872">
    <property type="term" value="F:metal ion binding"/>
    <property type="evidence" value="ECO:0007669"/>
    <property type="project" value="UniProtKB-UniRule"/>
</dbReference>
<feature type="region of interest" description="Disordered" evidence="16">
    <location>
        <begin position="359"/>
        <end position="418"/>
    </location>
</feature>
<dbReference type="PROSITE" id="PS00138">
    <property type="entry name" value="SUBTILASE_SER"/>
    <property type="match status" value="1"/>
</dbReference>
<name>A0A139H4R8_9PEZI</name>
<dbReference type="Proteomes" id="UP000070133">
    <property type="component" value="Unassembled WGS sequence"/>
</dbReference>
<evidence type="ECO:0000313" key="19">
    <source>
        <dbReference type="EMBL" id="KXS97480.1"/>
    </source>
</evidence>
<evidence type="ECO:0000256" key="4">
    <source>
        <dbReference type="ARBA" id="ARBA00012462"/>
    </source>
</evidence>
<dbReference type="Gene3D" id="3.40.50.200">
    <property type="entry name" value="Peptidase S8/S53 domain"/>
    <property type="match status" value="1"/>
</dbReference>
<feature type="binding site" evidence="15">
    <location>
        <position position="1779"/>
    </location>
    <ligand>
        <name>Ca(2+)</name>
        <dbReference type="ChEBI" id="CHEBI:29108"/>
    </ligand>
</feature>
<dbReference type="FunFam" id="3.40.50.200:FF:000015">
    <property type="entry name" value="Tripeptidyl peptidase A"/>
    <property type="match status" value="1"/>
</dbReference>
<sequence length="1800" mass="202858">MAHVAFDPFEALGLPRNASGQAIKQRYHQLARRYHPNRHQGSDEAKATLAEHFHHIHRAWKLLSKADNRRRRVELLNLLELQDEMLAHFVDLLHAETPEERHDEKHEHSELEGNISSDADEDLPNVGLQRRQTFAKRNTHVAHLGDQPDGTNPSSPTSPTKKHVRILSNLVKRSHSKTEQNCGNDYFTLRRKKLEKLRRKELEAFIDYRNAMVSKFEAEEEAERQQEHYERAKWKREYFERAPRGTTERMRSFQHFMGAVAAFGDHGHAQRRGSLPGGFSVMSPAVGPGEGGQFLFPDSHLARGKSVHKRGWSSDISGDQSDSSEDSGDAHVRGRISPPGRWNPYARSSQEHVSFDVFRQTGKPMPSGTPGQVKPDGPFKLVVRQPTDLGMIRENRDSSGETQSGSSRSPSPAGQSNGMELMRFTWMPTRGTSEIFGASSERRDRSSSPGSRRHSSYTDSNGDTMQIIDEGCHFTTKQIGIPHNTYIPREHVHLLSRVEKARILGVEPDPEENVDPVRLLERLHALNPEVASKYMVKPDFKDSFNFRLIYPYRQIATRQHQSFIALSYRRKLQVAETEHHFTLPLEKEIFQAVWEERLENEGLWIDQICIKQDDREETTISMSAMDMVYRSARLVVVALDDIELEAHEGELLQNHMNEYSAMVHVAPRQRFRRKQPPYLESHENLFRVIRKMLRSSWFKRAWCRHEMRLAKHHIFLIPCKKPGTWSGRDVLRFNGKTIAHLLDLATEVPFEPDVEAVKPALHAFFRDRSKMAPNERQMRLHHGNFSTVVAEVFAMDAGGDPRIPLAQREADARKDKIAIILNTMECGLAIHERLRDPHIMLSQTECFHDLMLLSLAAQDPGALCSVGAPLPITDACHSWIYTPTVADAGLNNSKTLHRLPDRAEFVTNTSGTEHWIQLDLKFLQGNAADRLLPDEDSHKMASHFIKWCEEKKLGRNRKRYLLRDRAANLLFGPMPEVYEQTLACVFTCGPKWMSDVCQRYSMSRWKVDLQGAYELLVALANTHGRWPTSAWNERAAGFIMDFVNFLIIRGLPQRQVQKPEKWRPRAVKTAPGGKVLTFVPFCNPHIQPAVPTVLVNADYVHLARLWILEPRYSSSLGEDPANNSEWTLLGKSVLFSDELSIGAMSSYGEACADFSSSHQSIMKSILNVVLLAGIAAAVPTPGADHVLHEKRNGDPITWKKDSRAADHHVLPLRIGLKQQNLHNIDDYLNDIADPDSPNYGKHWSAEKVANTFAPSQETSYEVFKWLYANDIHHSRVTHSKGRNWLEVNATVAEVERLLKTQYHVFQHKESGGYRVACDSYHLPKDMQNHIDFVMPTIQLDGLQPIARKAPVTERTAVTNFTGLFGLTHCDELITIDCLRAIYNFGKGNYSHSGNKMGIPEWADYLYYPDLKPFFNNFTSPKIPADTLPEFISIDGGKMSNLTVAKAQEVIESALDFQSAYSIIWPQQIRQYQNGDSVNVDSVGTFNIFLDALDASYCTYQGGDQPYVDPAYPDPNEGGYTGPLQCGGAPKSNVISVSYGQIEAALPRFYQERQCREWAKLGMQGVSVVFASGDSGVANRYNAGYNNSCVNAEHGYVDQFGSQFSPSFPVNCPYITAVGATQLKTKGSNAIYGGEVAVAQPNKNSSYQDFYSGGGFSNIFTRPDYQKHAVSTYLDKYAPKYNESVYNRTGRGFPDVSALGLNITTVYLGRTLGVGGTSASAPIFAAILTLINEERLHVGKKPIGFANPVFYKHPDMFNDVTEGKNPGCGTEGFPAAKGWDAVTGLGTPNYEKMKNVFLSLP</sequence>
<feature type="region of interest" description="Disordered" evidence="16">
    <location>
        <begin position="433"/>
        <end position="464"/>
    </location>
</feature>
<feature type="compositionally biased region" description="Polar residues" evidence="16">
    <location>
        <begin position="149"/>
        <end position="159"/>
    </location>
</feature>
<feature type="binding site" evidence="15">
    <location>
        <position position="1777"/>
    </location>
    <ligand>
        <name>Ca(2+)</name>
        <dbReference type="ChEBI" id="CHEBI:29108"/>
    </ligand>
</feature>
<dbReference type="InterPro" id="IPR000209">
    <property type="entry name" value="Peptidase_S8/S53_dom"/>
</dbReference>
<dbReference type="InterPro" id="IPR010730">
    <property type="entry name" value="HET"/>
</dbReference>
<proteinExistence type="predicted"/>
<evidence type="ECO:0000256" key="5">
    <source>
        <dbReference type="ARBA" id="ARBA00022525"/>
    </source>
</evidence>
<evidence type="ECO:0000256" key="11">
    <source>
        <dbReference type="ARBA" id="ARBA00022837"/>
    </source>
</evidence>
<keyword evidence="9 15" id="KW-0378">Hydrolase</keyword>
<feature type="compositionally biased region" description="Basic and acidic residues" evidence="16">
    <location>
        <begin position="98"/>
        <end position="111"/>
    </location>
</feature>
<comment type="cofactor">
    <cofactor evidence="15">
        <name>Ca(2+)</name>
        <dbReference type="ChEBI" id="CHEBI:29108"/>
    </cofactor>
    <text evidence="15">Binds 1 Ca(2+) ion per subunit.</text>
</comment>
<feature type="binding site" evidence="15">
    <location>
        <position position="1759"/>
    </location>
    <ligand>
        <name>Ca(2+)</name>
        <dbReference type="ChEBI" id="CHEBI:29108"/>
    </ligand>
</feature>
<comment type="caution">
    <text evidence="19">The sequence shown here is derived from an EMBL/GenBank/DDBJ whole genome shotgun (WGS) entry which is preliminary data.</text>
</comment>
<dbReference type="SMART" id="SM00271">
    <property type="entry name" value="DnaJ"/>
    <property type="match status" value="1"/>
</dbReference>
<organism evidence="19 20">
    <name type="scientific">Pseudocercospora eumusae</name>
    <dbReference type="NCBI Taxonomy" id="321146"/>
    <lineage>
        <taxon>Eukaryota</taxon>
        <taxon>Fungi</taxon>
        <taxon>Dikarya</taxon>
        <taxon>Ascomycota</taxon>
        <taxon>Pezizomycotina</taxon>
        <taxon>Dothideomycetes</taxon>
        <taxon>Dothideomycetidae</taxon>
        <taxon>Mycosphaerellales</taxon>
        <taxon>Mycosphaerellaceae</taxon>
        <taxon>Pseudocercospora</taxon>
    </lineage>
</organism>
<feature type="active site" description="Charge relay system" evidence="15">
    <location>
        <position position="1717"/>
    </location>
</feature>
<keyword evidence="6 15" id="KW-0645">Protease</keyword>
<feature type="region of interest" description="Disordered" evidence="16">
    <location>
        <begin position="142"/>
        <end position="162"/>
    </location>
</feature>
<evidence type="ECO:0000256" key="6">
    <source>
        <dbReference type="ARBA" id="ARBA00022670"/>
    </source>
</evidence>
<evidence type="ECO:0000256" key="13">
    <source>
        <dbReference type="ARBA" id="ARBA00023145"/>
    </source>
</evidence>
<evidence type="ECO:0000313" key="20">
    <source>
        <dbReference type="Proteomes" id="UP000070133"/>
    </source>
</evidence>
<dbReference type="SUPFAM" id="SSF46565">
    <property type="entry name" value="Chaperone J-domain"/>
    <property type="match status" value="1"/>
</dbReference>
<dbReference type="SMART" id="SM00944">
    <property type="entry name" value="Pro-kuma_activ"/>
    <property type="match status" value="1"/>
</dbReference>
<dbReference type="InterPro" id="IPR023828">
    <property type="entry name" value="Peptidase_S8_Ser-AS"/>
</dbReference>
<evidence type="ECO:0000256" key="14">
    <source>
        <dbReference type="ARBA" id="ARBA00023180"/>
    </source>
</evidence>
<evidence type="ECO:0000256" key="15">
    <source>
        <dbReference type="PROSITE-ProRule" id="PRU01032"/>
    </source>
</evidence>
<dbReference type="OrthoDB" id="270167at2759"/>
<dbReference type="InterPro" id="IPR030400">
    <property type="entry name" value="Sedolisin_dom"/>
</dbReference>
<keyword evidence="12" id="KW-0843">Virulence</keyword>
<evidence type="ECO:0000256" key="1">
    <source>
        <dbReference type="ARBA" id="ARBA00001910"/>
    </source>
</evidence>
<feature type="compositionally biased region" description="Low complexity" evidence="16">
    <location>
        <begin position="400"/>
        <end position="416"/>
    </location>
</feature>
<dbReference type="Pfam" id="PF00226">
    <property type="entry name" value="DnaJ"/>
    <property type="match status" value="1"/>
</dbReference>
<dbReference type="SUPFAM" id="SSF52743">
    <property type="entry name" value="Subtilisin-like"/>
    <property type="match status" value="1"/>
</dbReference>
<feature type="binding site" evidence="15">
    <location>
        <position position="1758"/>
    </location>
    <ligand>
        <name>Ca(2+)</name>
        <dbReference type="ChEBI" id="CHEBI:29108"/>
    </ligand>
</feature>
<evidence type="ECO:0000256" key="2">
    <source>
        <dbReference type="ARBA" id="ARBA00002451"/>
    </source>
</evidence>
<dbReference type="InterPro" id="IPR036852">
    <property type="entry name" value="Peptidase_S8/S53_dom_sf"/>
</dbReference>
<dbReference type="PROSITE" id="PS50076">
    <property type="entry name" value="DNAJ_2"/>
    <property type="match status" value="1"/>
</dbReference>
<feature type="region of interest" description="Disordered" evidence="16">
    <location>
        <begin position="98"/>
        <end position="124"/>
    </location>
</feature>
<feature type="domain" description="J" evidence="17">
    <location>
        <begin position="7"/>
        <end position="77"/>
    </location>
</feature>
<dbReference type="PROSITE" id="PS51695">
    <property type="entry name" value="SEDOLISIN"/>
    <property type="match status" value="1"/>
</dbReference>
<dbReference type="GO" id="GO:0006508">
    <property type="term" value="P:proteolysis"/>
    <property type="evidence" value="ECO:0007669"/>
    <property type="project" value="UniProtKB-KW"/>
</dbReference>
<dbReference type="Pfam" id="PF00082">
    <property type="entry name" value="Peptidase_S8"/>
    <property type="match status" value="1"/>
</dbReference>
<comment type="catalytic activity">
    <reaction evidence="1">
        <text>Release of an N-terminal tripeptide from a polypeptide.</text>
        <dbReference type="EC" id="3.4.14.10"/>
    </reaction>
</comment>
<keyword evidence="5" id="KW-0964">Secreted</keyword>
<dbReference type="InterPro" id="IPR015366">
    <property type="entry name" value="S53_propep"/>
</dbReference>
<dbReference type="InterPro" id="IPR001623">
    <property type="entry name" value="DnaJ_domain"/>
</dbReference>
<dbReference type="Gene3D" id="1.10.287.110">
    <property type="entry name" value="DnaJ domain"/>
    <property type="match status" value="1"/>
</dbReference>
<feature type="active site" description="Charge relay system" evidence="15">
    <location>
        <position position="1451"/>
    </location>
</feature>
<dbReference type="PRINTS" id="PR00625">
    <property type="entry name" value="JDOMAIN"/>
</dbReference>
<evidence type="ECO:0000256" key="3">
    <source>
        <dbReference type="ARBA" id="ARBA00004239"/>
    </source>
</evidence>
<dbReference type="Pfam" id="PF06985">
    <property type="entry name" value="HET"/>
    <property type="match status" value="1"/>
</dbReference>
<keyword evidence="7 15" id="KW-0479">Metal-binding</keyword>
<dbReference type="InterPro" id="IPR036869">
    <property type="entry name" value="J_dom_sf"/>
</dbReference>
<dbReference type="CDD" id="cd04056">
    <property type="entry name" value="Peptidases_S53"/>
    <property type="match status" value="1"/>
</dbReference>
<keyword evidence="11 15" id="KW-0106">Calcium</keyword>
<dbReference type="GO" id="GO:0004252">
    <property type="term" value="F:serine-type endopeptidase activity"/>
    <property type="evidence" value="ECO:0007669"/>
    <property type="project" value="UniProtKB-UniRule"/>
</dbReference>
<evidence type="ECO:0000259" key="18">
    <source>
        <dbReference type="PROSITE" id="PS51695"/>
    </source>
</evidence>
<comment type="function">
    <text evidence="2">Secreted tripeptidyl-peptidase which degrades proteins at acidic pHs and is involved in virulence.</text>
</comment>
<evidence type="ECO:0000259" key="17">
    <source>
        <dbReference type="PROSITE" id="PS50076"/>
    </source>
</evidence>
<evidence type="ECO:0000256" key="12">
    <source>
        <dbReference type="ARBA" id="ARBA00023026"/>
    </source>
</evidence>
<dbReference type="GO" id="GO:0008240">
    <property type="term" value="F:tripeptidyl-peptidase activity"/>
    <property type="evidence" value="ECO:0007669"/>
    <property type="project" value="UniProtKB-EC"/>
</dbReference>
<protein>
    <recommendedName>
        <fullName evidence="4">tripeptidyl-peptidase II</fullName>
        <ecNumber evidence="4">3.4.14.10</ecNumber>
    </recommendedName>
</protein>